<accession>A0A1H9WVA9</accession>
<comment type="caution">
    <text evidence="3">The sequence shown here is derived from an EMBL/GenBank/DDBJ whole genome shotgun (WGS) entry which is preliminary data.</text>
</comment>
<keyword evidence="2" id="KW-1133">Transmembrane helix</keyword>
<protein>
    <submittedName>
        <fullName evidence="3">YbbR domain-containing protein</fullName>
    </submittedName>
</protein>
<sequence length="441" mass="47995">MDKWLEQNWVIKLGSLVIAIMLFLMVNMENQPTGGNQAGGIPGVTDGSRTLEDVELSVMYDEDEYVLTEAPETVDVMMSGPQNVLTLSQVTDDQEIFVDLTDEGAGVHYEQVQYRGFPSDLSISIIPATVRVALQEKQTASIPVDVEFINEEEIAEGYELGEPEVDPSSVDVTAGEGTIEQIEAARAVVDVEGASGPIEGSFDVAFYDDDGDEIDVTADPPAVDVNVPVTSPNKEVPLRIGRTGSLNDGEAIDEITIEPGEVTIFGPVDVLNDVSFIDLEDINLSEIDGDTVLERDVEVPQGIERVEPETVEIDVQLDEEATAEYDDFEIMIAGLNQDQSAAFIDPETGEVNLTVSGSESLLDRIERSDIEAYVEAEDLEAGEHTLPLVVQGPQNAGFQEEGTDVTIAIEEEETDNENEQENNGNEENDEDDEDNEADDDD</sequence>
<feature type="region of interest" description="Disordered" evidence="1">
    <location>
        <begin position="396"/>
        <end position="441"/>
    </location>
</feature>
<evidence type="ECO:0000313" key="3">
    <source>
        <dbReference type="EMBL" id="SES37711.1"/>
    </source>
</evidence>
<dbReference type="STRING" id="1464123.SAMN05444126_15010"/>
<evidence type="ECO:0000256" key="2">
    <source>
        <dbReference type="SAM" id="Phobius"/>
    </source>
</evidence>
<dbReference type="OrthoDB" id="2960905at2"/>
<evidence type="ECO:0000256" key="1">
    <source>
        <dbReference type="SAM" id="MobiDB-lite"/>
    </source>
</evidence>
<dbReference type="InterPro" id="IPR012505">
    <property type="entry name" value="YbbR"/>
</dbReference>
<reference evidence="4" key="1">
    <citation type="submission" date="2016-10" db="EMBL/GenBank/DDBJ databases">
        <authorList>
            <person name="de Groot N.N."/>
        </authorList>
    </citation>
    <scope>NUCLEOTIDE SEQUENCE [LARGE SCALE GENOMIC DNA]</scope>
    <source>
        <strain evidence="4">10nlg</strain>
    </source>
</reference>
<dbReference type="InterPro" id="IPR053154">
    <property type="entry name" value="c-di-AMP_regulator"/>
</dbReference>
<dbReference type="EMBL" id="FOGV01000050">
    <property type="protein sequence ID" value="SES37711.1"/>
    <property type="molecule type" value="Genomic_DNA"/>
</dbReference>
<keyword evidence="2" id="KW-0812">Transmembrane</keyword>
<evidence type="ECO:0000313" key="4">
    <source>
        <dbReference type="Proteomes" id="UP000199318"/>
    </source>
</evidence>
<keyword evidence="2" id="KW-0472">Membrane</keyword>
<proteinExistence type="predicted"/>
<dbReference type="Gene3D" id="2.170.120.30">
    <property type="match status" value="2"/>
</dbReference>
<dbReference type="Pfam" id="PF07949">
    <property type="entry name" value="YbbR"/>
    <property type="match status" value="3"/>
</dbReference>
<dbReference type="PANTHER" id="PTHR37804:SF1">
    <property type="entry name" value="CDAA REGULATORY PROTEIN CDAR"/>
    <property type="match status" value="1"/>
</dbReference>
<organism evidence="3 4">
    <name type="scientific">Salisediminibacterium halotolerans</name>
    <dbReference type="NCBI Taxonomy" id="517425"/>
    <lineage>
        <taxon>Bacteria</taxon>
        <taxon>Bacillati</taxon>
        <taxon>Bacillota</taxon>
        <taxon>Bacilli</taxon>
        <taxon>Bacillales</taxon>
        <taxon>Bacillaceae</taxon>
        <taxon>Salisediminibacterium</taxon>
    </lineage>
</organism>
<dbReference type="Proteomes" id="UP000199318">
    <property type="component" value="Unassembled WGS sequence"/>
</dbReference>
<feature type="compositionally biased region" description="Acidic residues" evidence="1">
    <location>
        <begin position="409"/>
        <end position="441"/>
    </location>
</feature>
<dbReference type="AlphaFoldDB" id="A0A1H9WVA9"/>
<dbReference type="Gene3D" id="2.170.120.40">
    <property type="entry name" value="YbbR-like domain"/>
    <property type="match status" value="2"/>
</dbReference>
<dbReference type="RefSeq" id="WP_093075357.1">
    <property type="nucleotide sequence ID" value="NZ_FOGV01000050.1"/>
</dbReference>
<keyword evidence="4" id="KW-1185">Reference proteome</keyword>
<name>A0A1H9WVA9_9BACI</name>
<dbReference type="PANTHER" id="PTHR37804">
    <property type="entry name" value="CDAA REGULATORY PROTEIN CDAR"/>
    <property type="match status" value="1"/>
</dbReference>
<feature type="transmembrane region" description="Helical" evidence="2">
    <location>
        <begin position="9"/>
        <end position="28"/>
    </location>
</feature>
<gene>
    <name evidence="3" type="ORF">SAMN05444126_15010</name>
</gene>